<gene>
    <name evidence="5" type="primary">gvpL</name>
    <name evidence="5" type="ORF">GCM10025751_07570</name>
</gene>
<evidence type="ECO:0000256" key="4">
    <source>
        <dbReference type="SAM" id="Coils"/>
    </source>
</evidence>
<dbReference type="GO" id="GO:0031412">
    <property type="term" value="P:gas vesicle organization"/>
    <property type="evidence" value="ECO:0007669"/>
    <property type="project" value="InterPro"/>
</dbReference>
<sequence>MTEQAEEFEVGRYLYCVVAVDEESPDDDSLSISGIDGEPVSVLAENGVGAVVQGCESPYDTDDLETVRDWLLTHQEVVDTAGQTFGTPLPFRFDTILKGDDERVRTWIADQKETLERHLSEFEGHWEYRVGVAWDEERVREELESEDEELADLREQIEASEEGTAFLLEKQYDNRIRDLRQSRKEGLTNRLRDGLDPLVREFDVLDSGSGVLDGGTSDEVVQIAFLADEERETDIGGVLDDIADDPGVEVRFTGPWPPYSFVPELDA</sequence>
<dbReference type="Pfam" id="PF06386">
    <property type="entry name" value="GvpL_GvpF"/>
    <property type="match status" value="1"/>
</dbReference>
<feature type="coiled-coil region" evidence="4">
    <location>
        <begin position="136"/>
        <end position="163"/>
    </location>
</feature>
<dbReference type="PANTHER" id="PTHR36852">
    <property type="entry name" value="PROTEIN GVPL 2"/>
    <property type="match status" value="1"/>
</dbReference>
<evidence type="ECO:0000313" key="6">
    <source>
        <dbReference type="Proteomes" id="UP001501729"/>
    </source>
</evidence>
<keyword evidence="4" id="KW-0175">Coiled coil</keyword>
<reference evidence="5 6" key="1">
    <citation type="journal article" date="2019" name="Int. J. Syst. Evol. Microbiol.">
        <title>The Global Catalogue of Microorganisms (GCM) 10K type strain sequencing project: providing services to taxonomists for standard genome sequencing and annotation.</title>
        <authorList>
            <consortium name="The Broad Institute Genomics Platform"/>
            <consortium name="The Broad Institute Genome Sequencing Center for Infectious Disease"/>
            <person name="Wu L."/>
            <person name="Ma J."/>
        </authorList>
    </citation>
    <scope>NUCLEOTIDE SEQUENCE [LARGE SCALE GENOMIC DNA]</scope>
    <source>
        <strain evidence="5 6">JCM 17504</strain>
    </source>
</reference>
<keyword evidence="1" id="KW-0304">Gas vesicle</keyword>
<keyword evidence="6" id="KW-1185">Reference proteome</keyword>
<comment type="caution">
    <text evidence="5">The sequence shown here is derived from an EMBL/GenBank/DDBJ whole genome shotgun (WGS) entry which is preliminary data.</text>
</comment>
<dbReference type="Proteomes" id="UP001501729">
    <property type="component" value="Unassembled WGS sequence"/>
</dbReference>
<name>A0AAV3UCG7_9EURY</name>
<dbReference type="InterPro" id="IPR054796">
    <property type="entry name" value="Gas_vesic_GvpL"/>
</dbReference>
<dbReference type="EMBL" id="BAABKX010000001">
    <property type="protein sequence ID" value="GAA5043202.1"/>
    <property type="molecule type" value="Genomic_DNA"/>
</dbReference>
<protein>
    <submittedName>
        <fullName evidence="5">Gas vesicle protein GvpL</fullName>
    </submittedName>
</protein>
<dbReference type="PANTHER" id="PTHR36852:SF1">
    <property type="entry name" value="PROTEIN GVPL 2"/>
    <property type="match status" value="1"/>
</dbReference>
<dbReference type="AlphaFoldDB" id="A0AAV3UCG7"/>
<evidence type="ECO:0000313" key="5">
    <source>
        <dbReference type="EMBL" id="GAA5043202.1"/>
    </source>
</evidence>
<comment type="similarity">
    <text evidence="3">Belongs to the gas vesicle GvpF/GvpL family.</text>
</comment>
<evidence type="ECO:0000256" key="3">
    <source>
        <dbReference type="ARBA" id="ARBA00035643"/>
    </source>
</evidence>
<proteinExistence type="inferred from homology"/>
<dbReference type="InterPro" id="IPR009430">
    <property type="entry name" value="GvpL/GvpF"/>
</dbReference>
<dbReference type="NCBIfam" id="NF045778">
    <property type="entry name" value="gas_vesic_GvpL"/>
    <property type="match status" value="1"/>
</dbReference>
<comment type="subcellular location">
    <subcellularLocation>
        <location evidence="2">Gas vesicle</location>
    </subcellularLocation>
</comment>
<evidence type="ECO:0000256" key="2">
    <source>
        <dbReference type="ARBA" id="ARBA00035108"/>
    </source>
</evidence>
<evidence type="ECO:0000256" key="1">
    <source>
        <dbReference type="ARBA" id="ARBA00022987"/>
    </source>
</evidence>
<organism evidence="5 6">
    <name type="scientific">Haladaptatus pallidirubidus</name>
    <dbReference type="NCBI Taxonomy" id="1008152"/>
    <lineage>
        <taxon>Archaea</taxon>
        <taxon>Methanobacteriati</taxon>
        <taxon>Methanobacteriota</taxon>
        <taxon>Stenosarchaea group</taxon>
        <taxon>Halobacteria</taxon>
        <taxon>Halobacteriales</taxon>
        <taxon>Haladaptataceae</taxon>
        <taxon>Haladaptatus</taxon>
    </lineage>
</organism>
<dbReference type="GO" id="GO:0031411">
    <property type="term" value="C:gas vesicle"/>
    <property type="evidence" value="ECO:0007669"/>
    <property type="project" value="UniProtKB-SubCell"/>
</dbReference>
<accession>A0AAV3UCG7</accession>